<proteinExistence type="predicted"/>
<keyword evidence="4" id="KW-1185">Reference proteome</keyword>
<comment type="caution">
    <text evidence="3">The sequence shown here is derived from an EMBL/GenBank/DDBJ whole genome shotgun (WGS) entry which is preliminary data.</text>
</comment>
<feature type="compositionally biased region" description="Basic and acidic residues" evidence="1">
    <location>
        <begin position="45"/>
        <end position="70"/>
    </location>
</feature>
<evidence type="ECO:0000256" key="1">
    <source>
        <dbReference type="SAM" id="MobiDB-lite"/>
    </source>
</evidence>
<keyword evidence="2" id="KW-0812">Transmembrane</keyword>
<feature type="transmembrane region" description="Helical" evidence="2">
    <location>
        <begin position="104"/>
        <end position="121"/>
    </location>
</feature>
<keyword evidence="2" id="KW-0472">Membrane</keyword>
<evidence type="ECO:0000256" key="2">
    <source>
        <dbReference type="SAM" id="Phobius"/>
    </source>
</evidence>
<protein>
    <recommendedName>
        <fullName evidence="5">Riboflavin synthase subunit beta</fullName>
    </recommendedName>
</protein>
<sequence length="125" mass="14964">MKNQSEYIFRIKRIFAEINKTNMIGRFFHLPGAKKFNISPRFYNPDKEEREERERKIKEELGIKEERKDSGQPFRPNVKGQFRRAQEGFSKSSGNARRASNTRLIVLIIILTLVFYLFFYSDFTF</sequence>
<accession>A0A399D2Q0</accession>
<keyword evidence="2" id="KW-1133">Transmembrane helix</keyword>
<gene>
    <name evidence="3" type="ORF">D1164_06485</name>
</gene>
<dbReference type="EMBL" id="QWET01000004">
    <property type="protein sequence ID" value="RIH65909.1"/>
    <property type="molecule type" value="Genomic_DNA"/>
</dbReference>
<evidence type="ECO:0000313" key="4">
    <source>
        <dbReference type="Proteomes" id="UP000266441"/>
    </source>
</evidence>
<feature type="region of interest" description="Disordered" evidence="1">
    <location>
        <begin position="45"/>
        <end position="97"/>
    </location>
</feature>
<reference evidence="3 4" key="1">
    <citation type="journal article" date="2015" name="Int. J. Syst. Evol. Microbiol.">
        <title>Mariniphaga sediminis sp. nov., isolated from coastal sediment.</title>
        <authorList>
            <person name="Wang F.Q."/>
            <person name="Shen Q.Y."/>
            <person name="Chen G.J."/>
            <person name="Du Z.J."/>
        </authorList>
    </citation>
    <scope>NUCLEOTIDE SEQUENCE [LARGE SCALE GENOMIC DNA]</scope>
    <source>
        <strain evidence="3 4">SY21</strain>
    </source>
</reference>
<evidence type="ECO:0000313" key="3">
    <source>
        <dbReference type="EMBL" id="RIH65909.1"/>
    </source>
</evidence>
<evidence type="ECO:0008006" key="5">
    <source>
        <dbReference type="Google" id="ProtNLM"/>
    </source>
</evidence>
<organism evidence="3 4">
    <name type="scientific">Mariniphaga sediminis</name>
    <dbReference type="NCBI Taxonomy" id="1628158"/>
    <lineage>
        <taxon>Bacteria</taxon>
        <taxon>Pseudomonadati</taxon>
        <taxon>Bacteroidota</taxon>
        <taxon>Bacteroidia</taxon>
        <taxon>Marinilabiliales</taxon>
        <taxon>Prolixibacteraceae</taxon>
        <taxon>Mariniphaga</taxon>
    </lineage>
</organism>
<dbReference type="Proteomes" id="UP000266441">
    <property type="component" value="Unassembled WGS sequence"/>
</dbReference>
<dbReference type="AlphaFoldDB" id="A0A399D2Q0"/>
<name>A0A399D2Q0_9BACT</name>